<dbReference type="InterPro" id="IPR006166">
    <property type="entry name" value="ERCC4_domain"/>
</dbReference>
<dbReference type="SUPFAM" id="SSF52980">
    <property type="entry name" value="Restriction endonuclease-like"/>
    <property type="match status" value="1"/>
</dbReference>
<dbReference type="Gene3D" id="3.40.50.10130">
    <property type="match status" value="1"/>
</dbReference>
<evidence type="ECO:0000313" key="2">
    <source>
        <dbReference type="EMBL" id="WGS65043.1"/>
    </source>
</evidence>
<evidence type="ECO:0000259" key="1">
    <source>
        <dbReference type="Pfam" id="PF02732"/>
    </source>
</evidence>
<reference evidence="2 3" key="1">
    <citation type="submission" date="2021-02" db="EMBL/GenBank/DDBJ databases">
        <title>Characterization of Marinitoga sp. nov. str. BP5-C20A.</title>
        <authorList>
            <person name="Erauso G."/>
            <person name="Postec A."/>
        </authorList>
    </citation>
    <scope>NUCLEOTIDE SEQUENCE [LARGE SCALE GENOMIC DNA]</scope>
    <source>
        <strain evidence="2 3">BP5-C20A</strain>
    </source>
</reference>
<feature type="domain" description="ERCC4" evidence="1">
    <location>
        <begin position="152"/>
        <end position="262"/>
    </location>
</feature>
<dbReference type="Proteomes" id="UP001232493">
    <property type="component" value="Chromosome"/>
</dbReference>
<dbReference type="Pfam" id="PF02732">
    <property type="entry name" value="ERCC4"/>
    <property type="match status" value="1"/>
</dbReference>
<dbReference type="RefSeq" id="WP_280999141.1">
    <property type="nucleotide sequence ID" value="NZ_CP069362.1"/>
</dbReference>
<organism evidence="2 3">
    <name type="scientific">Marinitoga aeolica</name>
    <dbReference type="NCBI Taxonomy" id="2809031"/>
    <lineage>
        <taxon>Bacteria</taxon>
        <taxon>Thermotogati</taxon>
        <taxon>Thermotogota</taxon>
        <taxon>Thermotogae</taxon>
        <taxon>Petrotogales</taxon>
        <taxon>Petrotogaceae</taxon>
        <taxon>Marinitoga</taxon>
    </lineage>
</organism>
<proteinExistence type="predicted"/>
<keyword evidence="3" id="KW-1185">Reference proteome</keyword>
<gene>
    <name evidence="2" type="ORF">JRV97_00370</name>
</gene>
<protein>
    <submittedName>
        <fullName evidence="2">ERCC4 domain-containing protein</fullName>
    </submittedName>
</protein>
<sequence>MRNTFFILEKLENKKFPYKLTIIQGEKVLLSLRVQEKWPGQKGHIFCIREKENIIPEPTKIIEKVPILYMERLGKRLVIILDREIRKRCDFLFLKKKYKTKPGEYEQIFWRTEQGLKQNKPRVKLTTYYHKTLSIVIDSNEKYPWRFPESIISKRKLPVGDYALIDNDEIISIVERKTFENLLKEFSQMAFFHQHLVNLKGFKNPALVIEANYSDFLNIDKIGKYYTPSFFEKAIAELFAYHSELTIVFAGNRKLANQWTYRYFEAIKSHKEDTPHFKIAEIIEEYKTSKKGNDIYLQIKKAIDNDFPDGFKFAQLKEKFPHISESKMRKILNYLRDEKIITLIKKGNKSFWKRIKEE</sequence>
<evidence type="ECO:0000313" key="3">
    <source>
        <dbReference type="Proteomes" id="UP001232493"/>
    </source>
</evidence>
<dbReference type="InterPro" id="IPR011335">
    <property type="entry name" value="Restrct_endonuc-II-like"/>
</dbReference>
<accession>A0ABY8PQZ3</accession>
<name>A0ABY8PQZ3_9BACT</name>
<dbReference type="EMBL" id="CP069362">
    <property type="protein sequence ID" value="WGS65043.1"/>
    <property type="molecule type" value="Genomic_DNA"/>
</dbReference>